<evidence type="ECO:0000256" key="2">
    <source>
        <dbReference type="ARBA" id="ARBA00022723"/>
    </source>
</evidence>
<feature type="domain" description="Cytochrome c" evidence="5">
    <location>
        <begin position="124"/>
        <end position="207"/>
    </location>
</feature>
<proteinExistence type="predicted"/>
<dbReference type="InterPro" id="IPR009056">
    <property type="entry name" value="Cyt_c-like_dom"/>
</dbReference>
<evidence type="ECO:0000256" key="1">
    <source>
        <dbReference type="ARBA" id="ARBA00022617"/>
    </source>
</evidence>
<sequence>MLKMKKNIFKLSGIFGVLAIVLNSCGPKENPPLVYFPDMYFPVAYDPLMKAADPYSKHENEIPAFVKNNGATALATVEGTVSQNPEGLAESTPGAAMTADEYNAGYDASKAIVESPLNPANKAKDLARGKHLYEITCAACHGTAGDGQGPIVQSGAYLGVPKYADRQITVGSVHYVLTYGRNAMGSYAGQLKPGDRWRVSMYVMDAFKGAALPAPVTASADQTKNNTK</sequence>
<evidence type="ECO:0000313" key="6">
    <source>
        <dbReference type="EMBL" id="AQY22039.1"/>
    </source>
</evidence>
<keyword evidence="2 4" id="KW-0479">Metal-binding</keyword>
<dbReference type="RefSeq" id="WP_079207295.1">
    <property type="nucleotide sequence ID" value="NZ_CP011859.1"/>
</dbReference>
<dbReference type="Gene3D" id="1.10.760.10">
    <property type="entry name" value="Cytochrome c-like domain"/>
    <property type="match status" value="1"/>
</dbReference>
<dbReference type="PROSITE" id="PS51007">
    <property type="entry name" value="CYTC"/>
    <property type="match status" value="1"/>
</dbReference>
<dbReference type="GO" id="GO:0046872">
    <property type="term" value="F:metal ion binding"/>
    <property type="evidence" value="ECO:0007669"/>
    <property type="project" value="UniProtKB-KW"/>
</dbReference>
<accession>A0A1S7DSF2</accession>
<reference evidence="6 7" key="1">
    <citation type="submission" date="2015-06" db="EMBL/GenBank/DDBJ databases">
        <title>R. anatipestifer strain HXb2 is the most virulent strain so far, and the genome sequence would help us uncover the pathogenesis.</title>
        <authorList>
            <person name="Hu Q."/>
            <person name="Qi J."/>
            <person name="Bo H."/>
            <person name="Liu G."/>
            <person name="Tao M."/>
            <person name="Ding Y."/>
            <person name="Xue Y."/>
        </authorList>
    </citation>
    <scope>NUCLEOTIDE SEQUENCE [LARGE SCALE GENOMIC DNA]</scope>
    <source>
        <strain evidence="6 7">HXb2</strain>
    </source>
</reference>
<dbReference type="InterPro" id="IPR036909">
    <property type="entry name" value="Cyt_c-like_dom_sf"/>
</dbReference>
<name>A0A1S7DSF2_RIEAN</name>
<evidence type="ECO:0000259" key="5">
    <source>
        <dbReference type="PROSITE" id="PS51007"/>
    </source>
</evidence>
<dbReference type="PANTHER" id="PTHR40394:SF2">
    <property type="entry name" value="QUINOL:CYTOCHROME C OXIDOREDUCTASE MEMBRANE PROTEIN"/>
    <property type="match status" value="1"/>
</dbReference>
<dbReference type="PANTHER" id="PTHR40394">
    <property type="entry name" value="LIPOPROTEIN-RELATED"/>
    <property type="match status" value="1"/>
</dbReference>
<keyword evidence="1 4" id="KW-0349">Heme</keyword>
<organism evidence="6 7">
    <name type="scientific">Riemerella anatipestifer</name>
    <name type="common">Moraxella anatipestifer</name>
    <dbReference type="NCBI Taxonomy" id="34085"/>
    <lineage>
        <taxon>Bacteria</taxon>
        <taxon>Pseudomonadati</taxon>
        <taxon>Bacteroidota</taxon>
        <taxon>Flavobacteriia</taxon>
        <taxon>Flavobacteriales</taxon>
        <taxon>Weeksellaceae</taxon>
        <taxon>Riemerella</taxon>
    </lineage>
</organism>
<dbReference type="Proteomes" id="UP000189883">
    <property type="component" value="Chromosome"/>
</dbReference>
<evidence type="ECO:0000256" key="4">
    <source>
        <dbReference type="PROSITE-ProRule" id="PRU00433"/>
    </source>
</evidence>
<evidence type="ECO:0000313" key="7">
    <source>
        <dbReference type="Proteomes" id="UP000189883"/>
    </source>
</evidence>
<dbReference type="SUPFAM" id="SSF46626">
    <property type="entry name" value="Cytochrome c"/>
    <property type="match status" value="1"/>
</dbReference>
<dbReference type="GO" id="GO:0020037">
    <property type="term" value="F:heme binding"/>
    <property type="evidence" value="ECO:0007669"/>
    <property type="project" value="InterPro"/>
</dbReference>
<keyword evidence="3 4" id="KW-0408">Iron</keyword>
<dbReference type="AlphaFoldDB" id="A0A1S7DSF2"/>
<dbReference type="Pfam" id="PF13442">
    <property type="entry name" value="Cytochrome_CBB3"/>
    <property type="match status" value="1"/>
</dbReference>
<evidence type="ECO:0000256" key="3">
    <source>
        <dbReference type="ARBA" id="ARBA00023004"/>
    </source>
</evidence>
<gene>
    <name evidence="6" type="ORF">AB406_1090</name>
</gene>
<dbReference type="GO" id="GO:0009055">
    <property type="term" value="F:electron transfer activity"/>
    <property type="evidence" value="ECO:0007669"/>
    <property type="project" value="InterPro"/>
</dbReference>
<protein>
    <submittedName>
        <fullName evidence="6">Quinol:cytochrome c oxidoreductase monoheme cytochrome subunit</fullName>
    </submittedName>
</protein>
<dbReference type="EMBL" id="CP011859">
    <property type="protein sequence ID" value="AQY22039.1"/>
    <property type="molecule type" value="Genomic_DNA"/>
</dbReference>